<gene>
    <name evidence="2" type="ORF">ILYODFUR_023005</name>
</gene>
<evidence type="ECO:0000256" key="1">
    <source>
        <dbReference type="SAM" id="MobiDB-lite"/>
    </source>
</evidence>
<reference evidence="2 3" key="1">
    <citation type="submission" date="2021-06" db="EMBL/GenBank/DDBJ databases">
        <authorList>
            <person name="Palmer J.M."/>
        </authorList>
    </citation>
    <scope>NUCLEOTIDE SEQUENCE [LARGE SCALE GENOMIC DNA]</scope>
    <source>
        <strain evidence="3">if_2019</strain>
        <tissue evidence="2">Muscle</tissue>
    </source>
</reference>
<organism evidence="2 3">
    <name type="scientific">Ilyodon furcidens</name>
    <name type="common">goldbreast splitfin</name>
    <dbReference type="NCBI Taxonomy" id="33524"/>
    <lineage>
        <taxon>Eukaryota</taxon>
        <taxon>Metazoa</taxon>
        <taxon>Chordata</taxon>
        <taxon>Craniata</taxon>
        <taxon>Vertebrata</taxon>
        <taxon>Euteleostomi</taxon>
        <taxon>Actinopterygii</taxon>
        <taxon>Neopterygii</taxon>
        <taxon>Teleostei</taxon>
        <taxon>Neoteleostei</taxon>
        <taxon>Acanthomorphata</taxon>
        <taxon>Ovalentaria</taxon>
        <taxon>Atherinomorphae</taxon>
        <taxon>Cyprinodontiformes</taxon>
        <taxon>Goodeidae</taxon>
        <taxon>Ilyodon</taxon>
    </lineage>
</organism>
<sequence length="80" mass="9096">MARTHTTMQNAYVPVWSTVNRIKERRKALNFSNCASSRPSSSVTTSRPVSYPLGSTPSQEEEAYPCNNMPCPRMEEERSR</sequence>
<evidence type="ECO:0000313" key="3">
    <source>
        <dbReference type="Proteomes" id="UP001482620"/>
    </source>
</evidence>
<accession>A0ABV0V7K1</accession>
<evidence type="ECO:0000313" key="2">
    <source>
        <dbReference type="EMBL" id="MEQ2252563.1"/>
    </source>
</evidence>
<proteinExistence type="predicted"/>
<name>A0ABV0V7K1_9TELE</name>
<feature type="compositionally biased region" description="Low complexity" evidence="1">
    <location>
        <begin position="36"/>
        <end position="50"/>
    </location>
</feature>
<protein>
    <submittedName>
        <fullName evidence="2">Uncharacterized protein</fullName>
    </submittedName>
</protein>
<feature type="region of interest" description="Disordered" evidence="1">
    <location>
        <begin position="33"/>
        <end position="80"/>
    </location>
</feature>
<keyword evidence="3" id="KW-1185">Reference proteome</keyword>
<feature type="non-terminal residue" evidence="2">
    <location>
        <position position="80"/>
    </location>
</feature>
<comment type="caution">
    <text evidence="2">The sequence shown here is derived from an EMBL/GenBank/DDBJ whole genome shotgun (WGS) entry which is preliminary data.</text>
</comment>
<dbReference type="EMBL" id="JAHRIQ010095269">
    <property type="protein sequence ID" value="MEQ2252563.1"/>
    <property type="molecule type" value="Genomic_DNA"/>
</dbReference>
<dbReference type="Proteomes" id="UP001482620">
    <property type="component" value="Unassembled WGS sequence"/>
</dbReference>